<evidence type="ECO:0000256" key="1">
    <source>
        <dbReference type="SAM" id="SignalP"/>
    </source>
</evidence>
<feature type="signal peptide" evidence="1">
    <location>
        <begin position="1"/>
        <end position="20"/>
    </location>
</feature>
<proteinExistence type="predicted"/>
<feature type="chain" id="PRO_5030523048" evidence="1">
    <location>
        <begin position="21"/>
        <end position="106"/>
    </location>
</feature>
<name>A0A7S1JWG6_9ALVE</name>
<reference evidence="2" key="1">
    <citation type="submission" date="2021-01" db="EMBL/GenBank/DDBJ databases">
        <authorList>
            <person name="Corre E."/>
            <person name="Pelletier E."/>
            <person name="Niang G."/>
            <person name="Scheremetjew M."/>
            <person name="Finn R."/>
            <person name="Kale V."/>
            <person name="Holt S."/>
            <person name="Cochrane G."/>
            <person name="Meng A."/>
            <person name="Brown T."/>
            <person name="Cohen L."/>
        </authorList>
    </citation>
    <scope>NUCLEOTIDE SEQUENCE</scope>
    <source>
        <strain evidence="2">CCMP3346</strain>
    </source>
</reference>
<accession>A0A7S1JWG6</accession>
<gene>
    <name evidence="2" type="ORF">VBRA1451_LOCUS10849</name>
</gene>
<sequence>MHLHLPSSLLFLFMPSVGLAAVMGLRQDGDANLTETLHSGNPTADMERRRTSHCDPPHTLAASACPSSPTQCHVPYYIPACLPRLLLHPPSYQHAYAPTGGAVSER</sequence>
<dbReference type="AlphaFoldDB" id="A0A7S1JWG6"/>
<organism evidence="2">
    <name type="scientific">Vitrella brassicaformis</name>
    <dbReference type="NCBI Taxonomy" id="1169539"/>
    <lineage>
        <taxon>Eukaryota</taxon>
        <taxon>Sar</taxon>
        <taxon>Alveolata</taxon>
        <taxon>Colpodellida</taxon>
        <taxon>Vitrellaceae</taxon>
        <taxon>Vitrella</taxon>
    </lineage>
</organism>
<dbReference type="EMBL" id="HBGB01018751">
    <property type="protein sequence ID" value="CAD9055784.1"/>
    <property type="molecule type" value="Transcribed_RNA"/>
</dbReference>
<keyword evidence="1" id="KW-0732">Signal</keyword>
<protein>
    <submittedName>
        <fullName evidence="2">Uncharacterized protein</fullName>
    </submittedName>
</protein>
<evidence type="ECO:0000313" key="2">
    <source>
        <dbReference type="EMBL" id="CAD9055784.1"/>
    </source>
</evidence>